<evidence type="ECO:0000256" key="1">
    <source>
        <dbReference type="ARBA" id="ARBA00022670"/>
    </source>
</evidence>
<protein>
    <recommendedName>
        <fullName evidence="9">Peptidase M15B domain-containing protein</fullName>
    </recommendedName>
</protein>
<sequence length="241" mass="27847">MASWKCKSSVASTKAAYGGILLLSLLVSPLWAADSINGSKPEQFVEIEEYIPSVLQEVRYFTTDNFVGSRIDGYQAAKIYLVKEAAEALYQVQAELSKLGLGLKIFDAYRPQRAVDHFVRWGRDLEDVKMQQLYYPRVEKANLFREGYIAERSSHSRGATVDLTLIQLESGEELDMGTTWDFFDKRSWPSSPEVTPEQRANRMMLQRTMVRYGFSPLREEWWHFTLDYEPFPATHFNFVVE</sequence>
<evidence type="ECO:0000256" key="2">
    <source>
        <dbReference type="ARBA" id="ARBA00022723"/>
    </source>
</evidence>
<dbReference type="HAMAP" id="MF_01924">
    <property type="entry name" value="A_A_dipeptidase"/>
    <property type="match status" value="1"/>
</dbReference>
<evidence type="ECO:0000256" key="3">
    <source>
        <dbReference type="ARBA" id="ARBA00022801"/>
    </source>
</evidence>
<dbReference type="EMBL" id="UINC01001005">
    <property type="protein sequence ID" value="SUZ67204.1"/>
    <property type="molecule type" value="Genomic_DNA"/>
</dbReference>
<evidence type="ECO:0000256" key="7">
    <source>
        <dbReference type="ARBA" id="ARBA00023316"/>
    </source>
</evidence>
<accession>A0A381PKT5</accession>
<dbReference type="GO" id="GO:0006508">
    <property type="term" value="P:proteolysis"/>
    <property type="evidence" value="ECO:0007669"/>
    <property type="project" value="UniProtKB-KW"/>
</dbReference>
<organism evidence="8">
    <name type="scientific">marine metagenome</name>
    <dbReference type="NCBI Taxonomy" id="408172"/>
    <lineage>
        <taxon>unclassified sequences</taxon>
        <taxon>metagenomes</taxon>
        <taxon>ecological metagenomes</taxon>
    </lineage>
</organism>
<name>A0A381PKT5_9ZZZZ</name>
<keyword evidence="4" id="KW-0862">Zinc</keyword>
<dbReference type="GO" id="GO:0008237">
    <property type="term" value="F:metallopeptidase activity"/>
    <property type="evidence" value="ECO:0007669"/>
    <property type="project" value="UniProtKB-KW"/>
</dbReference>
<evidence type="ECO:0000256" key="6">
    <source>
        <dbReference type="ARBA" id="ARBA00023049"/>
    </source>
</evidence>
<dbReference type="Gene3D" id="3.30.1380.10">
    <property type="match status" value="1"/>
</dbReference>
<dbReference type="InterPro" id="IPR000755">
    <property type="entry name" value="A_A_dipeptidase"/>
</dbReference>
<dbReference type="InterPro" id="IPR009045">
    <property type="entry name" value="Zn_M74/Hedgehog-like"/>
</dbReference>
<dbReference type="Pfam" id="PF01427">
    <property type="entry name" value="Peptidase_M15"/>
    <property type="match status" value="1"/>
</dbReference>
<gene>
    <name evidence="8" type="ORF">METZ01_LOCUS20058</name>
</gene>
<proteinExistence type="inferred from homology"/>
<dbReference type="GO" id="GO:0016805">
    <property type="term" value="F:dipeptidase activity"/>
    <property type="evidence" value="ECO:0007669"/>
    <property type="project" value="UniProtKB-KW"/>
</dbReference>
<evidence type="ECO:0000256" key="5">
    <source>
        <dbReference type="ARBA" id="ARBA00022997"/>
    </source>
</evidence>
<reference evidence="8" key="1">
    <citation type="submission" date="2018-05" db="EMBL/GenBank/DDBJ databases">
        <authorList>
            <person name="Lanie J.A."/>
            <person name="Ng W.-L."/>
            <person name="Kazmierczak K.M."/>
            <person name="Andrzejewski T.M."/>
            <person name="Davidsen T.M."/>
            <person name="Wayne K.J."/>
            <person name="Tettelin H."/>
            <person name="Glass J.I."/>
            <person name="Rusch D."/>
            <person name="Podicherti R."/>
            <person name="Tsui H.-C.T."/>
            <person name="Winkler M.E."/>
        </authorList>
    </citation>
    <scope>NUCLEOTIDE SEQUENCE</scope>
</reference>
<dbReference type="CDD" id="cd14817">
    <property type="entry name" value="D-Ala-D-Ala_dipeptidase_VanX"/>
    <property type="match status" value="1"/>
</dbReference>
<dbReference type="AlphaFoldDB" id="A0A381PKT5"/>
<dbReference type="PIRSF" id="PIRSF026671">
    <property type="entry name" value="AA_dipeptidase"/>
    <property type="match status" value="1"/>
</dbReference>
<dbReference type="GO" id="GO:0046872">
    <property type="term" value="F:metal ion binding"/>
    <property type="evidence" value="ECO:0007669"/>
    <property type="project" value="UniProtKB-KW"/>
</dbReference>
<keyword evidence="1" id="KW-0645">Protease</keyword>
<dbReference type="PANTHER" id="PTHR43126">
    <property type="entry name" value="D-ALANYL-D-ALANINE DIPEPTIDASE"/>
    <property type="match status" value="1"/>
</dbReference>
<evidence type="ECO:0000313" key="8">
    <source>
        <dbReference type="EMBL" id="SUZ67204.1"/>
    </source>
</evidence>
<keyword evidence="3" id="KW-0378">Hydrolase</keyword>
<evidence type="ECO:0008006" key="9">
    <source>
        <dbReference type="Google" id="ProtNLM"/>
    </source>
</evidence>
<dbReference type="SUPFAM" id="SSF55166">
    <property type="entry name" value="Hedgehog/DD-peptidase"/>
    <property type="match status" value="1"/>
</dbReference>
<dbReference type="GO" id="GO:0071555">
    <property type="term" value="P:cell wall organization"/>
    <property type="evidence" value="ECO:0007669"/>
    <property type="project" value="UniProtKB-KW"/>
</dbReference>
<keyword evidence="2" id="KW-0479">Metal-binding</keyword>
<keyword evidence="6" id="KW-0482">Metalloprotease</keyword>
<evidence type="ECO:0000256" key="4">
    <source>
        <dbReference type="ARBA" id="ARBA00022833"/>
    </source>
</evidence>
<dbReference type="PANTHER" id="PTHR43126:SF1">
    <property type="entry name" value="D-ALANYL-D-ALANINE DIPEPTIDASE"/>
    <property type="match status" value="1"/>
</dbReference>
<keyword evidence="5" id="KW-0224">Dipeptidase</keyword>
<keyword evidence="7" id="KW-0961">Cell wall biogenesis/degradation</keyword>